<feature type="compositionally biased region" description="Basic and acidic residues" evidence="12">
    <location>
        <begin position="405"/>
        <end position="441"/>
    </location>
</feature>
<dbReference type="InterPro" id="IPR014001">
    <property type="entry name" value="Helicase_ATP-bd"/>
</dbReference>
<dbReference type="SMART" id="SM00487">
    <property type="entry name" value="DEXDc"/>
    <property type="match status" value="1"/>
</dbReference>
<evidence type="ECO:0000256" key="9">
    <source>
        <dbReference type="ARBA" id="ARBA00074363"/>
    </source>
</evidence>
<keyword evidence="5 11" id="KW-0347">Helicase</keyword>
<evidence type="ECO:0000256" key="6">
    <source>
        <dbReference type="ARBA" id="ARBA00022840"/>
    </source>
</evidence>
<dbReference type="PROSITE" id="PS00039">
    <property type="entry name" value="DEAD_ATP_HELICASE"/>
    <property type="match status" value="1"/>
</dbReference>
<dbReference type="SUPFAM" id="SSF52540">
    <property type="entry name" value="P-loop containing nucleoside triphosphate hydrolases"/>
    <property type="match status" value="1"/>
</dbReference>
<comment type="catalytic activity">
    <reaction evidence="8">
        <text>ATP + H2O = ADP + phosphate + H(+)</text>
        <dbReference type="Rhea" id="RHEA:13065"/>
        <dbReference type="ChEBI" id="CHEBI:15377"/>
        <dbReference type="ChEBI" id="CHEBI:15378"/>
        <dbReference type="ChEBI" id="CHEBI:30616"/>
        <dbReference type="ChEBI" id="CHEBI:43474"/>
        <dbReference type="ChEBI" id="CHEBI:456216"/>
        <dbReference type="EC" id="3.6.4.13"/>
    </reaction>
</comment>
<evidence type="ECO:0000259" key="15">
    <source>
        <dbReference type="PROSITE" id="PS51195"/>
    </source>
</evidence>
<keyword evidence="3 11" id="KW-0547">Nucleotide-binding</keyword>
<keyword evidence="6 11" id="KW-0067">ATP-binding</keyword>
<evidence type="ECO:0000256" key="3">
    <source>
        <dbReference type="ARBA" id="ARBA00022741"/>
    </source>
</evidence>
<evidence type="ECO:0000256" key="5">
    <source>
        <dbReference type="ARBA" id="ARBA00022806"/>
    </source>
</evidence>
<dbReference type="EMBL" id="CADIJO010000016">
    <property type="protein sequence ID" value="CAB3724984.1"/>
    <property type="molecule type" value="Genomic_DNA"/>
</dbReference>
<dbReference type="FunFam" id="3.40.50.300:FF:000108">
    <property type="entry name" value="ATP-dependent RNA helicase RhlE"/>
    <property type="match status" value="1"/>
</dbReference>
<dbReference type="InterPro" id="IPR014014">
    <property type="entry name" value="RNA_helicase_DEAD_Q_motif"/>
</dbReference>
<evidence type="ECO:0000256" key="8">
    <source>
        <dbReference type="ARBA" id="ARBA00047984"/>
    </source>
</evidence>
<dbReference type="GO" id="GO:0009266">
    <property type="term" value="P:response to temperature stimulus"/>
    <property type="evidence" value="ECO:0007669"/>
    <property type="project" value="UniProtKB-ARBA"/>
</dbReference>
<dbReference type="PROSITE" id="PS51194">
    <property type="entry name" value="HELICASE_CTER"/>
    <property type="match status" value="1"/>
</dbReference>
<dbReference type="GO" id="GO:0042255">
    <property type="term" value="P:ribosome assembly"/>
    <property type="evidence" value="ECO:0007669"/>
    <property type="project" value="UniProtKB-ARBA"/>
</dbReference>
<dbReference type="Gene3D" id="3.40.50.300">
    <property type="entry name" value="P-loop containing nucleotide triphosphate hydrolases"/>
    <property type="match status" value="2"/>
</dbReference>
<dbReference type="InterPro" id="IPR050079">
    <property type="entry name" value="DEAD_box_RNA_helicase"/>
</dbReference>
<evidence type="ECO:0000256" key="1">
    <source>
        <dbReference type="ARBA" id="ARBA00012552"/>
    </source>
</evidence>
<keyword evidence="2" id="KW-0963">Cytoplasm</keyword>
<feature type="compositionally biased region" description="Low complexity" evidence="12">
    <location>
        <begin position="463"/>
        <end position="478"/>
    </location>
</feature>
<dbReference type="RefSeq" id="WP_175190828.1">
    <property type="nucleotide sequence ID" value="NZ_CADIJO010000016.1"/>
</dbReference>
<dbReference type="CDD" id="cd00268">
    <property type="entry name" value="DEADc"/>
    <property type="match status" value="1"/>
</dbReference>
<dbReference type="Pfam" id="PF00271">
    <property type="entry name" value="Helicase_C"/>
    <property type="match status" value="1"/>
</dbReference>
<dbReference type="GO" id="GO:0016787">
    <property type="term" value="F:hydrolase activity"/>
    <property type="evidence" value="ECO:0007669"/>
    <property type="project" value="UniProtKB-KW"/>
</dbReference>
<dbReference type="CDD" id="cd18787">
    <property type="entry name" value="SF2_C_DEAD"/>
    <property type="match status" value="1"/>
</dbReference>
<dbReference type="InterPro" id="IPR044742">
    <property type="entry name" value="DEAD/DEAH_RhlB"/>
</dbReference>
<feature type="region of interest" description="Disordered" evidence="12">
    <location>
        <begin position="396"/>
        <end position="498"/>
    </location>
</feature>
<dbReference type="InterPro" id="IPR000629">
    <property type="entry name" value="RNA-helicase_DEAD-box_CS"/>
</dbReference>
<feature type="domain" description="Helicase ATP-binding" evidence="13">
    <location>
        <begin position="50"/>
        <end position="228"/>
    </location>
</feature>
<evidence type="ECO:0000256" key="12">
    <source>
        <dbReference type="SAM" id="MobiDB-lite"/>
    </source>
</evidence>
<feature type="short sequence motif" description="Q motif" evidence="10">
    <location>
        <begin position="19"/>
        <end position="47"/>
    </location>
</feature>
<comment type="similarity">
    <text evidence="7 11">Belongs to the DEAD box helicase family.</text>
</comment>
<evidence type="ECO:0000313" key="16">
    <source>
        <dbReference type="EMBL" id="CAB3724984.1"/>
    </source>
</evidence>
<dbReference type="PROSITE" id="PS51192">
    <property type="entry name" value="HELICASE_ATP_BIND_1"/>
    <property type="match status" value="1"/>
</dbReference>
<dbReference type="PROSITE" id="PS51195">
    <property type="entry name" value="Q_MOTIF"/>
    <property type="match status" value="1"/>
</dbReference>
<feature type="domain" description="DEAD-box RNA helicase Q" evidence="15">
    <location>
        <begin position="19"/>
        <end position="47"/>
    </location>
</feature>
<reference evidence="16 17" key="1">
    <citation type="submission" date="2020-04" db="EMBL/GenBank/DDBJ databases">
        <authorList>
            <person name="De Canck E."/>
        </authorList>
    </citation>
    <scope>NUCLEOTIDE SEQUENCE [LARGE SCALE GENOMIC DNA]</scope>
    <source>
        <strain evidence="16 17">LMG 3458</strain>
    </source>
</reference>
<protein>
    <recommendedName>
        <fullName evidence="9">DEAD-box ATP-dependent RNA helicase RhpA</fullName>
        <ecNumber evidence="1">3.6.4.13</ecNumber>
    </recommendedName>
</protein>
<organism evidence="16 17">
    <name type="scientific">Achromobacter deleyi</name>
    <dbReference type="NCBI Taxonomy" id="1353891"/>
    <lineage>
        <taxon>Bacteria</taxon>
        <taxon>Pseudomonadati</taxon>
        <taxon>Pseudomonadota</taxon>
        <taxon>Betaproteobacteria</taxon>
        <taxon>Burkholderiales</taxon>
        <taxon>Alcaligenaceae</taxon>
        <taxon>Achromobacter</taxon>
    </lineage>
</organism>
<evidence type="ECO:0000256" key="7">
    <source>
        <dbReference type="ARBA" id="ARBA00038437"/>
    </source>
</evidence>
<evidence type="ECO:0000256" key="2">
    <source>
        <dbReference type="ARBA" id="ARBA00022490"/>
    </source>
</evidence>
<feature type="domain" description="Helicase C-terminal" evidence="14">
    <location>
        <begin position="239"/>
        <end position="400"/>
    </location>
</feature>
<dbReference type="GO" id="GO:0005524">
    <property type="term" value="F:ATP binding"/>
    <property type="evidence" value="ECO:0007669"/>
    <property type="project" value="UniProtKB-KW"/>
</dbReference>
<dbReference type="EC" id="3.6.4.13" evidence="1"/>
<sequence>MTESTQSAAPTAAAPAPTPTFSDFGLHPLLLQSIAETGYTTPTPIQAQAIPVVVEGRDVMGAAQTGTGKTAAFTLPILHRLMPLANTSASPARHPVRALILTPTRELADQVYESVKRYSKQTPLRSAVVFGGVDIGPQKEALRRGCEVLVATPGRLLDHVEQKNVNLSQVGILVLDEADRMLDMGFLPDLERIIRLLPAQRQGLLFSATFSNEIRKLGRSYLNHPVEIEVAARNATATTITQIAYKMAGDKKRAAVVHLVKSRGLKQVIVFSNTKIGTARLARELERDGVKAESIHGDKTQADRMKALEAFKAGELEVLVATDVAARGLDVAGVPCVINYDLPYNAEDYVHRIGRTGRAGASGEAIALFTPDEERFLLDIEKLIKREVPRGTLDVPADLVARSHGRGEDRERGSSSREGRGEGRESREGGRERGRSSDRRSGGGYGSNSSRQPVDDFFLKPYEPSAAPAPEQEQAPRQNGNSSAPKRQIAVLLGGSRK</sequence>
<dbReference type="InterPro" id="IPR011545">
    <property type="entry name" value="DEAD/DEAH_box_helicase_dom"/>
</dbReference>
<dbReference type="GO" id="GO:0003676">
    <property type="term" value="F:nucleic acid binding"/>
    <property type="evidence" value="ECO:0007669"/>
    <property type="project" value="InterPro"/>
</dbReference>
<dbReference type="Pfam" id="PF00270">
    <property type="entry name" value="DEAD"/>
    <property type="match status" value="1"/>
</dbReference>
<dbReference type="Proteomes" id="UP000494111">
    <property type="component" value="Unassembled WGS sequence"/>
</dbReference>
<name>A0A6S7ALF0_9BURK</name>
<dbReference type="GO" id="GO:0003724">
    <property type="term" value="F:RNA helicase activity"/>
    <property type="evidence" value="ECO:0007669"/>
    <property type="project" value="UniProtKB-EC"/>
</dbReference>
<accession>A0A6S7ALF0</accession>
<dbReference type="GO" id="GO:0005829">
    <property type="term" value="C:cytosol"/>
    <property type="evidence" value="ECO:0007669"/>
    <property type="project" value="TreeGrafter"/>
</dbReference>
<dbReference type="AlphaFoldDB" id="A0A6S7ALF0"/>
<evidence type="ECO:0000259" key="13">
    <source>
        <dbReference type="PROSITE" id="PS51192"/>
    </source>
</evidence>
<dbReference type="PANTHER" id="PTHR47959:SF13">
    <property type="entry name" value="ATP-DEPENDENT RNA HELICASE RHLE"/>
    <property type="match status" value="1"/>
</dbReference>
<dbReference type="SMART" id="SM00490">
    <property type="entry name" value="HELICc"/>
    <property type="match status" value="1"/>
</dbReference>
<evidence type="ECO:0000256" key="11">
    <source>
        <dbReference type="RuleBase" id="RU000492"/>
    </source>
</evidence>
<keyword evidence="4 11" id="KW-0378">Hydrolase</keyword>
<evidence type="ECO:0000256" key="10">
    <source>
        <dbReference type="PROSITE-ProRule" id="PRU00552"/>
    </source>
</evidence>
<evidence type="ECO:0000259" key="14">
    <source>
        <dbReference type="PROSITE" id="PS51194"/>
    </source>
</evidence>
<dbReference type="PANTHER" id="PTHR47959">
    <property type="entry name" value="ATP-DEPENDENT RNA HELICASE RHLE-RELATED"/>
    <property type="match status" value="1"/>
</dbReference>
<gene>
    <name evidence="16" type="primary">rhlE_2</name>
    <name evidence="16" type="ORF">LMG3458_04316</name>
</gene>
<evidence type="ECO:0000256" key="4">
    <source>
        <dbReference type="ARBA" id="ARBA00022801"/>
    </source>
</evidence>
<dbReference type="InterPro" id="IPR001650">
    <property type="entry name" value="Helicase_C-like"/>
</dbReference>
<evidence type="ECO:0000313" key="17">
    <source>
        <dbReference type="Proteomes" id="UP000494111"/>
    </source>
</evidence>
<dbReference type="InterPro" id="IPR027417">
    <property type="entry name" value="P-loop_NTPase"/>
</dbReference>
<proteinExistence type="inferred from homology"/>